<evidence type="ECO:0000313" key="3">
    <source>
        <dbReference type="Proteomes" id="UP000266327"/>
    </source>
</evidence>
<organism evidence="2 3">
    <name type="scientific">Noviherbaspirillum sedimenti</name>
    <dbReference type="NCBI Taxonomy" id="2320865"/>
    <lineage>
        <taxon>Bacteria</taxon>
        <taxon>Pseudomonadati</taxon>
        <taxon>Pseudomonadota</taxon>
        <taxon>Betaproteobacteria</taxon>
        <taxon>Burkholderiales</taxon>
        <taxon>Oxalobacteraceae</taxon>
        <taxon>Noviherbaspirillum</taxon>
    </lineage>
</organism>
<feature type="domain" description="SnoaL-like" evidence="1">
    <location>
        <begin position="6"/>
        <end position="138"/>
    </location>
</feature>
<dbReference type="InterPro" id="IPR032710">
    <property type="entry name" value="NTF2-like_dom_sf"/>
</dbReference>
<dbReference type="EMBL" id="QYUQ01000002">
    <property type="protein sequence ID" value="RJG03385.1"/>
    <property type="molecule type" value="Genomic_DNA"/>
</dbReference>
<sequence length="148" mass="16837">MDDIKQLLTIEAIKQLKARYFICLDLKDWSGLRELFMDDATFDVLGARKVSQPRSTQADPLIEGADAFVAYARERLGPIVSAHYGHMPVIDIISDHEASGIWAMEDWLYSATGTLHGQGHYHETYRKSDGCWRIQTLRLTRLHVASTM</sequence>
<evidence type="ECO:0000313" key="2">
    <source>
        <dbReference type="EMBL" id="RJG03385.1"/>
    </source>
</evidence>
<gene>
    <name evidence="2" type="ORF">D3878_18765</name>
</gene>
<dbReference type="InterPro" id="IPR037401">
    <property type="entry name" value="SnoaL-like"/>
</dbReference>
<dbReference type="RefSeq" id="WP_119786880.1">
    <property type="nucleotide sequence ID" value="NZ_QYUQ01000002.1"/>
</dbReference>
<dbReference type="SUPFAM" id="SSF54427">
    <property type="entry name" value="NTF2-like"/>
    <property type="match status" value="1"/>
</dbReference>
<comment type="caution">
    <text evidence="2">The sequence shown here is derived from an EMBL/GenBank/DDBJ whole genome shotgun (WGS) entry which is preliminary data.</text>
</comment>
<dbReference type="CDD" id="cd00531">
    <property type="entry name" value="NTF2_like"/>
    <property type="match status" value="1"/>
</dbReference>
<reference evidence="3" key="1">
    <citation type="submission" date="2018-09" db="EMBL/GenBank/DDBJ databases">
        <authorList>
            <person name="Zhu H."/>
        </authorList>
    </citation>
    <scope>NUCLEOTIDE SEQUENCE [LARGE SCALE GENOMIC DNA]</scope>
    <source>
        <strain evidence="3">K1S02-23</strain>
    </source>
</reference>
<keyword evidence="3" id="KW-1185">Reference proteome</keyword>
<dbReference type="Pfam" id="PF13577">
    <property type="entry name" value="SnoaL_4"/>
    <property type="match status" value="1"/>
</dbReference>
<protein>
    <submittedName>
        <fullName evidence="2">Nuclear transport factor 2 family protein</fullName>
    </submittedName>
</protein>
<dbReference type="AlphaFoldDB" id="A0A3A3G6W8"/>
<accession>A0A3A3G6W8</accession>
<dbReference type="Gene3D" id="3.10.450.50">
    <property type="match status" value="1"/>
</dbReference>
<proteinExistence type="predicted"/>
<name>A0A3A3G6W8_9BURK</name>
<dbReference type="OrthoDB" id="4571298at2"/>
<evidence type="ECO:0000259" key="1">
    <source>
        <dbReference type="Pfam" id="PF13577"/>
    </source>
</evidence>
<dbReference type="Proteomes" id="UP000266327">
    <property type="component" value="Unassembled WGS sequence"/>
</dbReference>